<name>A0ACC2HHU9_DALPE</name>
<gene>
    <name evidence="1" type="ORF">DPEC_G00027210</name>
</gene>
<protein>
    <submittedName>
        <fullName evidence="1">Uncharacterized protein</fullName>
    </submittedName>
</protein>
<sequence length="127" mass="14711">MWVEERQSVSCFISLGQNLGRYRSVRSICMHLSSLLHQQEARRLQFPDHTHPQPVCRKKHGRPYSPGNRRCYRRVHAIIIACRLPDNFILESLIDALFFLKTPIAGQIWQQSACLLTRLDLNVRSGG</sequence>
<accession>A0ACC2HHU9</accession>
<proteinExistence type="predicted"/>
<dbReference type="Proteomes" id="UP001157502">
    <property type="component" value="Chromosome 2"/>
</dbReference>
<organism evidence="1 2">
    <name type="scientific">Dallia pectoralis</name>
    <name type="common">Alaska blackfish</name>
    <dbReference type="NCBI Taxonomy" id="75939"/>
    <lineage>
        <taxon>Eukaryota</taxon>
        <taxon>Metazoa</taxon>
        <taxon>Chordata</taxon>
        <taxon>Craniata</taxon>
        <taxon>Vertebrata</taxon>
        <taxon>Euteleostomi</taxon>
        <taxon>Actinopterygii</taxon>
        <taxon>Neopterygii</taxon>
        <taxon>Teleostei</taxon>
        <taxon>Protacanthopterygii</taxon>
        <taxon>Esociformes</taxon>
        <taxon>Umbridae</taxon>
        <taxon>Dallia</taxon>
    </lineage>
</organism>
<evidence type="ECO:0000313" key="2">
    <source>
        <dbReference type="Proteomes" id="UP001157502"/>
    </source>
</evidence>
<reference evidence="1" key="1">
    <citation type="submission" date="2021-05" db="EMBL/GenBank/DDBJ databases">
        <authorList>
            <person name="Pan Q."/>
            <person name="Jouanno E."/>
            <person name="Zahm M."/>
            <person name="Klopp C."/>
            <person name="Cabau C."/>
            <person name="Louis A."/>
            <person name="Berthelot C."/>
            <person name="Parey E."/>
            <person name="Roest Crollius H."/>
            <person name="Montfort J."/>
            <person name="Robinson-Rechavi M."/>
            <person name="Bouchez O."/>
            <person name="Lampietro C."/>
            <person name="Lopez Roques C."/>
            <person name="Donnadieu C."/>
            <person name="Postlethwait J."/>
            <person name="Bobe J."/>
            <person name="Dillon D."/>
            <person name="Chandos A."/>
            <person name="von Hippel F."/>
            <person name="Guiguen Y."/>
        </authorList>
    </citation>
    <scope>NUCLEOTIDE SEQUENCE</scope>
    <source>
        <strain evidence="1">YG-Jan2019</strain>
    </source>
</reference>
<evidence type="ECO:0000313" key="1">
    <source>
        <dbReference type="EMBL" id="KAJ8015542.1"/>
    </source>
</evidence>
<dbReference type="EMBL" id="CM055729">
    <property type="protein sequence ID" value="KAJ8015542.1"/>
    <property type="molecule type" value="Genomic_DNA"/>
</dbReference>
<comment type="caution">
    <text evidence="1">The sequence shown here is derived from an EMBL/GenBank/DDBJ whole genome shotgun (WGS) entry which is preliminary data.</text>
</comment>
<keyword evidence="2" id="KW-1185">Reference proteome</keyword>